<organism evidence="3 4">
    <name type="scientific">Sphingomonas aurantiaca</name>
    <dbReference type="NCBI Taxonomy" id="185949"/>
    <lineage>
        <taxon>Bacteria</taxon>
        <taxon>Pseudomonadati</taxon>
        <taxon>Pseudomonadota</taxon>
        <taxon>Alphaproteobacteria</taxon>
        <taxon>Sphingomonadales</taxon>
        <taxon>Sphingomonadaceae</taxon>
        <taxon>Sphingomonas</taxon>
    </lineage>
</organism>
<reference evidence="3 4" key="1">
    <citation type="submission" date="2018-04" db="EMBL/GenBank/DDBJ databases">
        <title>Genomic Encyclopedia of Type Strains, Phase III (KMG-III): the genomes of soil and plant-associated and newly described type strains.</title>
        <authorList>
            <person name="Whitman W."/>
        </authorList>
    </citation>
    <scope>NUCLEOTIDE SEQUENCE [LARGE SCALE GENOMIC DNA]</scope>
    <source>
        <strain evidence="3 4">MA101b</strain>
    </source>
</reference>
<sequence>MNGLILSMFVSTILSGVIATVRDRSVILWTILGALTGPIAVALLLCLPSRKAVVTPTPIRSLASEIRELQELRERGLISDDQFEQGKARVLAWPVGSTDPHALGSARALADSGWTWASYHPAARAAFVDLAQRHHLDLQWPDDVSFEVVCTLPVQPGLSFAVTLALEKGSIHCWGDGWALDGAAPGNPEIGLPADLAEGLEALIAGSGRLLVRTAYRDTSPFWTSLQVQRNGRWRTVGYQAGIPILPLWRRMIVKNEAALTMPRQ</sequence>
<evidence type="ECO:0000313" key="4">
    <source>
        <dbReference type="Proteomes" id="UP000244189"/>
    </source>
</evidence>
<feature type="transmembrane region" description="Helical" evidence="1">
    <location>
        <begin position="29"/>
        <end position="47"/>
    </location>
</feature>
<keyword evidence="1" id="KW-0472">Membrane</keyword>
<keyword evidence="1" id="KW-0812">Transmembrane</keyword>
<name>A0A2T5GH82_9SPHN</name>
<evidence type="ECO:0000256" key="1">
    <source>
        <dbReference type="SAM" id="Phobius"/>
    </source>
</evidence>
<proteinExistence type="predicted"/>
<evidence type="ECO:0000313" key="3">
    <source>
        <dbReference type="EMBL" id="PTQ58667.1"/>
    </source>
</evidence>
<protein>
    <submittedName>
        <fullName evidence="3">Putative oligomerization/nucleic acid binding protein</fullName>
    </submittedName>
</protein>
<keyword evidence="1" id="KW-1133">Transmembrane helix</keyword>
<feature type="domain" description="SHOCT" evidence="2">
    <location>
        <begin position="65"/>
        <end position="91"/>
    </location>
</feature>
<comment type="caution">
    <text evidence="3">The sequence shown here is derived from an EMBL/GenBank/DDBJ whole genome shotgun (WGS) entry which is preliminary data.</text>
</comment>
<dbReference type="EMBL" id="QAOG01000007">
    <property type="protein sequence ID" value="PTQ58667.1"/>
    <property type="molecule type" value="Genomic_DNA"/>
</dbReference>
<evidence type="ECO:0000259" key="2">
    <source>
        <dbReference type="Pfam" id="PF09851"/>
    </source>
</evidence>
<gene>
    <name evidence="3" type="ORF">C8J26_3536</name>
</gene>
<dbReference type="RefSeq" id="WP_056418710.1">
    <property type="nucleotide sequence ID" value="NZ_JAPZPS010000009.1"/>
</dbReference>
<accession>A0A2T5GH82</accession>
<dbReference type="InterPro" id="IPR018649">
    <property type="entry name" value="SHOCT"/>
</dbReference>
<dbReference type="Pfam" id="PF09851">
    <property type="entry name" value="SHOCT"/>
    <property type="match status" value="1"/>
</dbReference>
<dbReference type="Proteomes" id="UP000244189">
    <property type="component" value="Unassembled WGS sequence"/>
</dbReference>
<dbReference type="AlphaFoldDB" id="A0A2T5GH82"/>
<keyword evidence="4" id="KW-1185">Reference proteome</keyword>